<dbReference type="PROSITE" id="PS50115">
    <property type="entry name" value="ARFGAP"/>
    <property type="match status" value="1"/>
</dbReference>
<feature type="compositionally biased region" description="Polar residues" evidence="6">
    <location>
        <begin position="376"/>
        <end position="386"/>
    </location>
</feature>
<dbReference type="SMART" id="SM00105">
    <property type="entry name" value="ArfGap"/>
    <property type="match status" value="1"/>
</dbReference>
<accession>A0A1V6SMM4</accession>
<dbReference type="PRINTS" id="PR00405">
    <property type="entry name" value="REVINTRACTNG"/>
</dbReference>
<feature type="region of interest" description="Disordered" evidence="6">
    <location>
        <begin position="323"/>
        <end position="437"/>
    </location>
</feature>
<keyword evidence="1" id="KW-0343">GTPase activation</keyword>
<dbReference type="STRING" id="303698.A0A1V6SMM4"/>
<feature type="compositionally biased region" description="Basic and acidic residues" evidence="6">
    <location>
        <begin position="335"/>
        <end position="357"/>
    </location>
</feature>
<evidence type="ECO:0000313" key="9">
    <source>
        <dbReference type="Proteomes" id="UP000191285"/>
    </source>
</evidence>
<dbReference type="FunFam" id="1.10.220.150:FF:000014">
    <property type="entry name" value="ADP-ribosylation factor GTPase-activating protein"/>
    <property type="match status" value="1"/>
</dbReference>
<proteinExistence type="predicted"/>
<feature type="compositionally biased region" description="Low complexity" evidence="6">
    <location>
        <begin position="366"/>
        <end position="375"/>
    </location>
</feature>
<organism evidence="8 9">
    <name type="scientific">Penicillium steckii</name>
    <dbReference type="NCBI Taxonomy" id="303698"/>
    <lineage>
        <taxon>Eukaryota</taxon>
        <taxon>Fungi</taxon>
        <taxon>Dikarya</taxon>
        <taxon>Ascomycota</taxon>
        <taxon>Pezizomycotina</taxon>
        <taxon>Eurotiomycetes</taxon>
        <taxon>Eurotiomycetidae</taxon>
        <taxon>Eurotiales</taxon>
        <taxon>Aspergillaceae</taxon>
        <taxon>Penicillium</taxon>
    </lineage>
</organism>
<dbReference type="CDD" id="cd08830">
    <property type="entry name" value="ArfGap_ArfGap1"/>
    <property type="match status" value="1"/>
</dbReference>
<feature type="domain" description="Arf-GAP" evidence="7">
    <location>
        <begin position="10"/>
        <end position="135"/>
    </location>
</feature>
<evidence type="ECO:0000256" key="3">
    <source>
        <dbReference type="ARBA" id="ARBA00022771"/>
    </source>
</evidence>
<dbReference type="GO" id="GO:0000139">
    <property type="term" value="C:Golgi membrane"/>
    <property type="evidence" value="ECO:0007669"/>
    <property type="project" value="TreeGrafter"/>
</dbReference>
<keyword evidence="2" id="KW-0479">Metal-binding</keyword>
<keyword evidence="9" id="KW-1185">Reference proteome</keyword>
<dbReference type="InterPro" id="IPR037278">
    <property type="entry name" value="ARFGAP/RecO"/>
</dbReference>
<name>A0A1V6SMM4_9EURO</name>
<dbReference type="AlphaFoldDB" id="A0A1V6SMM4"/>
<evidence type="ECO:0000256" key="6">
    <source>
        <dbReference type="SAM" id="MobiDB-lite"/>
    </source>
</evidence>
<evidence type="ECO:0000259" key="7">
    <source>
        <dbReference type="PROSITE" id="PS50115"/>
    </source>
</evidence>
<feature type="compositionally biased region" description="Low complexity" evidence="6">
    <location>
        <begin position="146"/>
        <end position="155"/>
    </location>
</feature>
<dbReference type="GO" id="GO:0005096">
    <property type="term" value="F:GTPase activator activity"/>
    <property type="evidence" value="ECO:0007669"/>
    <property type="project" value="UniProtKB-KW"/>
</dbReference>
<feature type="compositionally biased region" description="Gly residues" evidence="6">
    <location>
        <begin position="240"/>
        <end position="257"/>
    </location>
</feature>
<dbReference type="GO" id="GO:0008270">
    <property type="term" value="F:zinc ion binding"/>
    <property type="evidence" value="ECO:0007669"/>
    <property type="project" value="UniProtKB-KW"/>
</dbReference>
<dbReference type="SUPFAM" id="SSF57863">
    <property type="entry name" value="ArfGap/RecO-like zinc finger"/>
    <property type="match status" value="1"/>
</dbReference>
<dbReference type="PANTHER" id="PTHR46395:SF1">
    <property type="entry name" value="ADP-RIBOSYLATION FACTOR GTPASE-ACTIVATING PROTEIN 1"/>
    <property type="match status" value="1"/>
</dbReference>
<gene>
    <name evidence="8" type="ORF">PENSTE_c032G06105</name>
</gene>
<protein>
    <recommendedName>
        <fullName evidence="7">Arf-GAP domain-containing protein</fullName>
    </recommendedName>
</protein>
<evidence type="ECO:0000313" key="8">
    <source>
        <dbReference type="EMBL" id="OQE14919.1"/>
    </source>
</evidence>
<evidence type="ECO:0000256" key="1">
    <source>
        <dbReference type="ARBA" id="ARBA00022468"/>
    </source>
</evidence>
<evidence type="ECO:0000256" key="2">
    <source>
        <dbReference type="ARBA" id="ARBA00022723"/>
    </source>
</evidence>
<evidence type="ECO:0000256" key="4">
    <source>
        <dbReference type="ARBA" id="ARBA00022833"/>
    </source>
</evidence>
<dbReference type="OrthoDB" id="983479at2759"/>
<dbReference type="Proteomes" id="UP000191285">
    <property type="component" value="Unassembled WGS sequence"/>
</dbReference>
<keyword evidence="4" id="KW-0862">Zinc</keyword>
<feature type="compositionally biased region" description="Polar residues" evidence="6">
    <location>
        <begin position="172"/>
        <end position="187"/>
    </location>
</feature>
<dbReference type="EMBL" id="MLKD01000032">
    <property type="protein sequence ID" value="OQE14919.1"/>
    <property type="molecule type" value="Genomic_DNA"/>
</dbReference>
<dbReference type="GO" id="GO:0032012">
    <property type="term" value="P:regulation of ARF protein signal transduction"/>
    <property type="evidence" value="ECO:0007669"/>
    <property type="project" value="TreeGrafter"/>
</dbReference>
<feature type="region of interest" description="Disordered" evidence="6">
    <location>
        <begin position="139"/>
        <end position="191"/>
    </location>
</feature>
<dbReference type="InterPro" id="IPR001164">
    <property type="entry name" value="ArfGAP_dom"/>
</dbReference>
<feature type="region of interest" description="Disordered" evidence="6">
    <location>
        <begin position="203"/>
        <end position="264"/>
    </location>
</feature>
<feature type="compositionally biased region" description="Polar residues" evidence="6">
    <location>
        <begin position="402"/>
        <end position="413"/>
    </location>
</feature>
<dbReference type="Pfam" id="PF01412">
    <property type="entry name" value="ArfGap"/>
    <property type="match status" value="1"/>
</dbReference>
<evidence type="ECO:0000256" key="5">
    <source>
        <dbReference type="PROSITE-ProRule" id="PRU00288"/>
    </source>
</evidence>
<sequence>MSRMWEVDPETRTKLLQISKTNGNDRCCDCGAPSPQWASPKFGTFICLNCAGTHRGLGVHISFVRSITMDAFKHAEIQRMEQGGNEPWKAFYDAHPVTTSEGRTFEDSTIKERYEGDAGEEWKERLSCKVEGREYVLGQEKKNNVSSRSSTPMSGSGAGAGVGAGSGPRTGSPATSIRSDSIRSGANSKKEQNEAYFAKLGNDNATRSDALPPSQGGKFTGFGGGMPPPSAGDRRSSPFGGFGGWGAFGGGGGGGAPGLDEFQKDPMASLSKGFGWFASTVGKGAKTVNDSYLQPTAKQLAESDFAAQARVQATNWGQNFQSGARNAADQFNRFVEGDDGGHGSSRSRVEPERRDFWDDFSSIGAQQQQQQQQQQEMSGHQRSGSRSGVIGTAAMRKGPTPAASSLSNETTAPSGVEGADAPTKSKTKEKDDWDDNW</sequence>
<dbReference type="PANTHER" id="PTHR46395">
    <property type="entry name" value="ADP-RIBOSYLATION FACTOR GTPASE-ACTIVATING PROTEIN 1"/>
    <property type="match status" value="1"/>
</dbReference>
<dbReference type="InterPro" id="IPR038508">
    <property type="entry name" value="ArfGAP_dom_sf"/>
</dbReference>
<comment type="caution">
    <text evidence="8">The sequence shown here is derived from an EMBL/GenBank/DDBJ whole genome shotgun (WGS) entry which is preliminary data.</text>
</comment>
<dbReference type="GO" id="GO:0030100">
    <property type="term" value="P:regulation of endocytosis"/>
    <property type="evidence" value="ECO:0007669"/>
    <property type="project" value="TreeGrafter"/>
</dbReference>
<feature type="compositionally biased region" description="Gly residues" evidence="6">
    <location>
        <begin position="156"/>
        <end position="168"/>
    </location>
</feature>
<keyword evidence="3 5" id="KW-0863">Zinc-finger</keyword>
<dbReference type="Gene3D" id="1.10.220.150">
    <property type="entry name" value="Arf GTPase activating protein"/>
    <property type="match status" value="1"/>
</dbReference>
<reference evidence="9" key="1">
    <citation type="journal article" date="2017" name="Nat. Microbiol.">
        <title>Global analysis of biosynthetic gene clusters reveals vast potential of secondary metabolite production in Penicillium species.</title>
        <authorList>
            <person name="Nielsen J.C."/>
            <person name="Grijseels S."/>
            <person name="Prigent S."/>
            <person name="Ji B."/>
            <person name="Dainat J."/>
            <person name="Nielsen K.F."/>
            <person name="Frisvad J.C."/>
            <person name="Workman M."/>
            <person name="Nielsen J."/>
        </authorList>
    </citation>
    <scope>NUCLEOTIDE SEQUENCE [LARGE SCALE GENOMIC DNA]</scope>
    <source>
        <strain evidence="9">IBT 24891</strain>
    </source>
</reference>